<dbReference type="Gene3D" id="3.50.50.60">
    <property type="entry name" value="FAD/NAD(P)-binding domain"/>
    <property type="match status" value="1"/>
</dbReference>
<comment type="caution">
    <text evidence="8">The sequence shown here is derived from an EMBL/GenBank/DDBJ whole genome shotgun (WGS) entry which is preliminary data.</text>
</comment>
<protein>
    <recommendedName>
        <fullName evidence="6">Amine oxidase</fullName>
        <ecNumber evidence="6">1.4.3.-</ecNumber>
    </recommendedName>
</protein>
<dbReference type="InterPro" id="IPR001613">
    <property type="entry name" value="Flavin_amine_oxidase"/>
</dbReference>
<dbReference type="OrthoDB" id="7777654at2759"/>
<comment type="catalytic activity">
    <reaction evidence="4">
        <text>a secondary aliphatic amine + O2 + H2O = a primary amine + an aldehyde + H2O2</text>
        <dbReference type="Rhea" id="RHEA:26414"/>
        <dbReference type="ChEBI" id="CHEBI:15377"/>
        <dbReference type="ChEBI" id="CHEBI:15379"/>
        <dbReference type="ChEBI" id="CHEBI:16240"/>
        <dbReference type="ChEBI" id="CHEBI:17478"/>
        <dbReference type="ChEBI" id="CHEBI:58855"/>
        <dbReference type="ChEBI" id="CHEBI:65296"/>
        <dbReference type="EC" id="1.4.3.4"/>
    </reaction>
</comment>
<dbReference type="PANTHER" id="PTHR43563:SF1">
    <property type="entry name" value="AMINE OXIDASE [FLAVIN-CONTAINING] B"/>
    <property type="match status" value="1"/>
</dbReference>
<dbReference type="InterPro" id="IPR002937">
    <property type="entry name" value="Amino_oxidase"/>
</dbReference>
<dbReference type="AlphaFoldDB" id="A0A225AP06"/>
<dbReference type="SUPFAM" id="SSF51905">
    <property type="entry name" value="FAD/NAD(P)-binding domain"/>
    <property type="match status" value="1"/>
</dbReference>
<dbReference type="Gene3D" id="3.90.660.10">
    <property type="match status" value="2"/>
</dbReference>
<feature type="binding site" evidence="5">
    <location>
        <position position="364"/>
    </location>
    <ligand>
        <name>substrate</name>
    </ligand>
</feature>
<keyword evidence="3 6" id="KW-0560">Oxidoreductase</keyword>
<dbReference type="GO" id="GO:0097621">
    <property type="term" value="F:monoamine oxidase activity"/>
    <property type="evidence" value="ECO:0007669"/>
    <property type="project" value="UniProtKB-EC"/>
</dbReference>
<evidence type="ECO:0000256" key="3">
    <source>
        <dbReference type="ARBA" id="ARBA00023002"/>
    </source>
</evidence>
<dbReference type="PRINTS" id="PR00757">
    <property type="entry name" value="AMINEOXDASEF"/>
</dbReference>
<evidence type="ECO:0000259" key="7">
    <source>
        <dbReference type="Pfam" id="PF01593"/>
    </source>
</evidence>
<evidence type="ECO:0000256" key="5">
    <source>
        <dbReference type="PIRSR" id="PIRSR601613-1"/>
    </source>
</evidence>
<keyword evidence="6" id="KW-0274">FAD</keyword>
<accession>A0A225AP06</accession>
<dbReference type="STRING" id="1441469.A0A225AP06"/>
<dbReference type="PANTHER" id="PTHR43563">
    <property type="entry name" value="AMINE OXIDASE"/>
    <property type="match status" value="1"/>
</dbReference>
<evidence type="ECO:0000256" key="6">
    <source>
        <dbReference type="RuleBase" id="RU362067"/>
    </source>
</evidence>
<feature type="domain" description="Amine oxidase" evidence="7">
    <location>
        <begin position="52"/>
        <end position="462"/>
    </location>
</feature>
<dbReference type="Proteomes" id="UP000214365">
    <property type="component" value="Unassembled WGS sequence"/>
</dbReference>
<evidence type="ECO:0000313" key="9">
    <source>
        <dbReference type="Proteomes" id="UP000214365"/>
    </source>
</evidence>
<dbReference type="EMBL" id="LFMY01000013">
    <property type="protein sequence ID" value="OKL56696.1"/>
    <property type="molecule type" value="Genomic_DNA"/>
</dbReference>
<evidence type="ECO:0000256" key="2">
    <source>
        <dbReference type="ARBA" id="ARBA00005995"/>
    </source>
</evidence>
<dbReference type="RefSeq" id="XP_020116817.1">
    <property type="nucleotide sequence ID" value="XM_020262933.1"/>
</dbReference>
<comment type="similarity">
    <text evidence="2 6">Belongs to the flavin monoamine oxidase family.</text>
</comment>
<name>A0A225AP06_TALAT</name>
<dbReference type="InterPro" id="IPR036188">
    <property type="entry name" value="FAD/NAD-bd_sf"/>
</dbReference>
<organism evidence="8 9">
    <name type="scientific">Talaromyces atroroseus</name>
    <dbReference type="NCBI Taxonomy" id="1441469"/>
    <lineage>
        <taxon>Eukaryota</taxon>
        <taxon>Fungi</taxon>
        <taxon>Dikarya</taxon>
        <taxon>Ascomycota</taxon>
        <taxon>Pezizomycotina</taxon>
        <taxon>Eurotiomycetes</taxon>
        <taxon>Eurotiomycetidae</taxon>
        <taxon>Eurotiales</taxon>
        <taxon>Trichocomaceae</taxon>
        <taxon>Talaromyces</taxon>
        <taxon>Talaromyces sect. Trachyspermi</taxon>
    </lineage>
</organism>
<feature type="binding site" evidence="5">
    <location>
        <position position="258"/>
    </location>
    <ligand>
        <name>FAD</name>
        <dbReference type="ChEBI" id="CHEBI:57692"/>
    </ligand>
</feature>
<dbReference type="GeneID" id="31007774"/>
<dbReference type="EC" id="1.4.3.-" evidence="6"/>
<gene>
    <name evidence="8" type="ORF">UA08_08018</name>
</gene>
<reference evidence="8 9" key="1">
    <citation type="submission" date="2015-06" db="EMBL/GenBank/DDBJ databases">
        <title>Talaromyces atroroseus IBT 11181 draft genome.</title>
        <authorList>
            <person name="Rasmussen K.B."/>
            <person name="Rasmussen S."/>
            <person name="Petersen B."/>
            <person name="Sicheritz-Ponten T."/>
            <person name="Mortensen U.H."/>
            <person name="Thrane U."/>
        </authorList>
    </citation>
    <scope>NUCLEOTIDE SEQUENCE [LARGE SCALE GENOMIC DNA]</scope>
    <source>
        <strain evidence="8 9">IBT 11181</strain>
    </source>
</reference>
<proteinExistence type="inferred from homology"/>
<sequence length="476" mass="53537">MHARTSDAYSWTQENGLQKGGFECQGAIAPSTKIKVPGGFVYDVVVIGGEMQGYHSVLLLEGRDKIGGRTFSVDSNGFKYEMGGTWVSHYQPHTFSELRRYNLDKDLVATRQPGYENDYYTLNLQGEPSRKLSHKEASQIFTEAWNKFINVDGHLCRKICPLPYQQLGNIMVDRQEVKKVDQLSSWDRYEEIKHKLSPEGSGMLLSQLLMISGGDLKNSSLWDMIRSQALGGHDISNFEDIFDEAVQTGLDYSFKAAVTSVSNSRQNGQQLVEVGTQDGRTFPARRVICTVPLNVLKHIKFSPPLSAKRREAVDQGHIYFMTKIHAEVKGSGLASWQGTAYPSPLLFGFGDGLTPQGNTHITAFGGDERPHFLPERDVDKICEALQALHPMDIQRLVFHNWNTDPFSQAGPCWWPPEFMSKYQDELQSRHGNVFFASADWADGWRAFIDGAIEQGRKNAQEVAVELRAMKHQQSVL</sequence>
<keyword evidence="9" id="KW-1185">Reference proteome</keyword>
<evidence type="ECO:0000256" key="1">
    <source>
        <dbReference type="ARBA" id="ARBA00001974"/>
    </source>
</evidence>
<dbReference type="InterPro" id="IPR050703">
    <property type="entry name" value="Flavin_MAO"/>
</dbReference>
<evidence type="ECO:0000313" key="8">
    <source>
        <dbReference type="EMBL" id="OKL56696.1"/>
    </source>
</evidence>
<keyword evidence="6" id="KW-0285">Flavoprotein</keyword>
<comment type="cofactor">
    <cofactor evidence="1 6">
        <name>FAD</name>
        <dbReference type="ChEBI" id="CHEBI:57692"/>
    </cofactor>
</comment>
<dbReference type="Pfam" id="PF01593">
    <property type="entry name" value="Amino_oxidase"/>
    <property type="match status" value="1"/>
</dbReference>
<evidence type="ECO:0000256" key="4">
    <source>
        <dbReference type="ARBA" id="ARBA00048448"/>
    </source>
</evidence>